<accession>A0A9P2TBZ6</accession>
<sequence>MTVSPVLLVAASSGYPAQLWPPRPWWHRNERFWITLRTADAAARAADPRPSHSRSAFHRAAALTRTTLTALRVFTRYRPVMVVVTETRKTPFLFFARLFGVPTLAVEVHDWVTTATRTALLCRPTTARPGLGARRMSAADTAAPQRSLRRPRRGARRRIGRCQPA</sequence>
<feature type="region of interest" description="Disordered" evidence="1">
    <location>
        <begin position="131"/>
        <end position="165"/>
    </location>
</feature>
<evidence type="ECO:0000256" key="1">
    <source>
        <dbReference type="SAM" id="MobiDB-lite"/>
    </source>
</evidence>
<reference evidence="2 3" key="1">
    <citation type="journal article" date="2013" name="Genome Announc.">
        <title>Draft Genome Sequence of the Lignocellulose Decomposer Thermobifida fusca Strain TM51.</title>
        <authorList>
            <person name="Toth A."/>
            <person name="Barna T."/>
            <person name="Nagy I."/>
            <person name="Horvath B."/>
            <person name="Nagy I."/>
            <person name="Tancsics A."/>
            <person name="Kriszt B."/>
            <person name="Baka E."/>
            <person name="Fekete C."/>
            <person name="Kukolya J."/>
        </authorList>
    </citation>
    <scope>NUCLEOTIDE SEQUENCE [LARGE SCALE GENOMIC DNA]</scope>
    <source>
        <strain evidence="2 3">TM51</strain>
    </source>
</reference>
<protein>
    <submittedName>
        <fullName evidence="2">Uncharacterized protein</fullName>
    </submittedName>
</protein>
<proteinExistence type="predicted"/>
<evidence type="ECO:0000313" key="3">
    <source>
        <dbReference type="Proteomes" id="UP000014184"/>
    </source>
</evidence>
<dbReference type="EMBL" id="AOSG01000010">
    <property type="protein sequence ID" value="EOR72429.1"/>
    <property type="molecule type" value="Genomic_DNA"/>
</dbReference>
<dbReference type="AlphaFoldDB" id="A0A9P2TBZ6"/>
<comment type="caution">
    <text evidence="2">The sequence shown here is derived from an EMBL/GenBank/DDBJ whole genome shotgun (WGS) entry which is preliminary data.</text>
</comment>
<gene>
    <name evidence="2" type="ORF">TM51_02449</name>
</gene>
<organism evidence="2 3">
    <name type="scientific">Thermobifida fusca TM51</name>
    <dbReference type="NCBI Taxonomy" id="1169414"/>
    <lineage>
        <taxon>Bacteria</taxon>
        <taxon>Bacillati</taxon>
        <taxon>Actinomycetota</taxon>
        <taxon>Actinomycetes</taxon>
        <taxon>Streptosporangiales</taxon>
        <taxon>Nocardiopsidaceae</taxon>
        <taxon>Thermobifida</taxon>
    </lineage>
</organism>
<dbReference type="RefSeq" id="WP_016188168.1">
    <property type="nucleotide sequence ID" value="NZ_AOSG01000010.1"/>
</dbReference>
<dbReference type="Proteomes" id="UP000014184">
    <property type="component" value="Unassembled WGS sequence"/>
</dbReference>
<evidence type="ECO:0000313" key="2">
    <source>
        <dbReference type="EMBL" id="EOR72429.1"/>
    </source>
</evidence>
<feature type="compositionally biased region" description="Basic residues" evidence="1">
    <location>
        <begin position="147"/>
        <end position="165"/>
    </location>
</feature>
<keyword evidence="3" id="KW-1185">Reference proteome</keyword>
<name>A0A9P2TBZ6_THEFU</name>